<evidence type="ECO:0000313" key="2">
    <source>
        <dbReference type="Proteomes" id="UP000003688"/>
    </source>
</evidence>
<comment type="caution">
    <text evidence="1">The sequence shown here is derived from an EMBL/GenBank/DDBJ whole genome shotgun (WGS) entry which is preliminary data.</text>
</comment>
<evidence type="ECO:0000313" key="1">
    <source>
        <dbReference type="EMBL" id="EEF62297.1"/>
    </source>
</evidence>
<sequence>MSKVLTYEAPQNFCTAAVAPLVQGKITPPLHTAINYFCLCGNPLPASFAINEFLLSPDKSDIQNGMKSLTEHLWFEVPNRRGFINLTDTVEVLGRKSGVQ</sequence>
<dbReference type="Proteomes" id="UP000003688">
    <property type="component" value="Unassembled WGS sequence"/>
</dbReference>
<gene>
    <name evidence="1" type="ORF">Cflav_PD4932</name>
</gene>
<reference evidence="1 2" key="1">
    <citation type="journal article" date="2011" name="J. Bacteriol.">
        <title>Genome sequence of 'Pedosphaera parvula' Ellin514, an aerobic Verrucomicrobial isolate from pasture soil.</title>
        <authorList>
            <person name="Kant R."/>
            <person name="van Passel M.W."/>
            <person name="Sangwan P."/>
            <person name="Palva A."/>
            <person name="Lucas S."/>
            <person name="Copeland A."/>
            <person name="Lapidus A."/>
            <person name="Glavina Del Rio T."/>
            <person name="Dalin E."/>
            <person name="Tice H."/>
            <person name="Bruce D."/>
            <person name="Goodwin L."/>
            <person name="Pitluck S."/>
            <person name="Chertkov O."/>
            <person name="Larimer F.W."/>
            <person name="Land M.L."/>
            <person name="Hauser L."/>
            <person name="Brettin T.S."/>
            <person name="Detter J.C."/>
            <person name="Han S."/>
            <person name="de Vos W.M."/>
            <person name="Janssen P.H."/>
            <person name="Smidt H."/>
        </authorList>
    </citation>
    <scope>NUCLEOTIDE SEQUENCE [LARGE SCALE GENOMIC DNA]</scope>
    <source>
        <strain evidence="1 2">Ellin514</strain>
    </source>
</reference>
<name>B9XCV1_PEDPL</name>
<accession>B9XCV1</accession>
<keyword evidence="2" id="KW-1185">Reference proteome</keyword>
<protein>
    <submittedName>
        <fullName evidence="1">Uncharacterized protein</fullName>
    </submittedName>
</protein>
<dbReference type="AlphaFoldDB" id="B9XCV1"/>
<dbReference type="RefSeq" id="WP_007413649.1">
    <property type="nucleotide sequence ID" value="NZ_ABOX02000005.1"/>
</dbReference>
<organism evidence="1 2">
    <name type="scientific">Pedosphaera parvula (strain Ellin514)</name>
    <dbReference type="NCBI Taxonomy" id="320771"/>
    <lineage>
        <taxon>Bacteria</taxon>
        <taxon>Pseudomonadati</taxon>
        <taxon>Verrucomicrobiota</taxon>
        <taxon>Pedosphaerae</taxon>
        <taxon>Pedosphaerales</taxon>
        <taxon>Pedosphaeraceae</taxon>
        <taxon>Pedosphaera</taxon>
    </lineage>
</organism>
<dbReference type="EMBL" id="ABOX02000005">
    <property type="protein sequence ID" value="EEF62297.1"/>
    <property type="molecule type" value="Genomic_DNA"/>
</dbReference>
<dbReference type="STRING" id="320771.Cflav_PD4932"/>
<proteinExistence type="predicted"/>